<evidence type="ECO:0000256" key="1">
    <source>
        <dbReference type="ARBA" id="ARBA00022553"/>
    </source>
</evidence>
<dbReference type="SUPFAM" id="SSF52172">
    <property type="entry name" value="CheY-like"/>
    <property type="match status" value="1"/>
</dbReference>
<dbReference type="AlphaFoldDB" id="A0A381U6T4"/>
<dbReference type="PANTHER" id="PTHR44591:SF14">
    <property type="entry name" value="PROTEIN PILG"/>
    <property type="match status" value="1"/>
</dbReference>
<dbReference type="InterPro" id="IPR050595">
    <property type="entry name" value="Bact_response_regulator"/>
</dbReference>
<dbReference type="Gene3D" id="3.40.50.2300">
    <property type="match status" value="1"/>
</dbReference>
<dbReference type="PANTHER" id="PTHR44591">
    <property type="entry name" value="STRESS RESPONSE REGULATOR PROTEIN 1"/>
    <property type="match status" value="1"/>
</dbReference>
<dbReference type="InterPro" id="IPR001789">
    <property type="entry name" value="Sig_transdc_resp-reg_receiver"/>
</dbReference>
<dbReference type="InterPro" id="IPR011006">
    <property type="entry name" value="CheY-like_superfamily"/>
</dbReference>
<proteinExistence type="predicted"/>
<feature type="compositionally biased region" description="Polar residues" evidence="3">
    <location>
        <begin position="147"/>
        <end position="160"/>
    </location>
</feature>
<protein>
    <recommendedName>
        <fullName evidence="4">Response regulatory domain-containing protein</fullName>
    </recommendedName>
</protein>
<accession>A0A381U6T4</accession>
<feature type="region of interest" description="Disordered" evidence="3">
    <location>
        <begin position="265"/>
        <end position="303"/>
    </location>
</feature>
<feature type="region of interest" description="Disordered" evidence="3">
    <location>
        <begin position="147"/>
        <end position="176"/>
    </location>
</feature>
<dbReference type="Pfam" id="PF00072">
    <property type="entry name" value="Response_reg"/>
    <property type="match status" value="1"/>
</dbReference>
<evidence type="ECO:0000313" key="5">
    <source>
        <dbReference type="EMBL" id="SVA23849.1"/>
    </source>
</evidence>
<keyword evidence="1" id="KW-0597">Phosphoprotein</keyword>
<dbReference type="EMBL" id="UINC01005837">
    <property type="protein sequence ID" value="SVA23849.1"/>
    <property type="molecule type" value="Genomic_DNA"/>
</dbReference>
<sequence length="364" mass="38714">MPRTLLLADDSVTIQRVIELTFADEDIRVVAVGDGQQAVDRIKEVPPDIVLADTDMPVRTGYEVAAFIKEDAALAHIPVVLLTGAFEPVRGERTEHPRYDAVLVKPFEPQQVVRLVRQLLGAFVPSSSGIPAPKSTKVIDHVSCQTSDDLLSSPRSVTRSSAEDPENPPDPLGSYMDRMDKAFERLETGDTAPASKTNIGASAADATDSLEGALGALEGASETLVFEEGDDGAPAEVFDQVQEDSVSQEPGRGDAFPMMDAASSPILATPSQHPKDSLEKPASSGEVSGLVDTGGDETSRSVVPEVPVVPSPTEVDVDDALVERVAERVITRLSGGVASDLVAEVVARVAERLVREEIGRFKRS</sequence>
<evidence type="ECO:0000259" key="4">
    <source>
        <dbReference type="PROSITE" id="PS50110"/>
    </source>
</evidence>
<dbReference type="SMART" id="SM00448">
    <property type="entry name" value="REC"/>
    <property type="match status" value="1"/>
</dbReference>
<reference evidence="5" key="1">
    <citation type="submission" date="2018-05" db="EMBL/GenBank/DDBJ databases">
        <authorList>
            <person name="Lanie J.A."/>
            <person name="Ng W.-L."/>
            <person name="Kazmierczak K.M."/>
            <person name="Andrzejewski T.M."/>
            <person name="Davidsen T.M."/>
            <person name="Wayne K.J."/>
            <person name="Tettelin H."/>
            <person name="Glass J.I."/>
            <person name="Rusch D."/>
            <person name="Podicherti R."/>
            <person name="Tsui H.-C.T."/>
            <person name="Winkler M.E."/>
        </authorList>
    </citation>
    <scope>NUCLEOTIDE SEQUENCE</scope>
</reference>
<evidence type="ECO:0000256" key="2">
    <source>
        <dbReference type="ARBA" id="ARBA00023012"/>
    </source>
</evidence>
<dbReference type="GO" id="GO:0000160">
    <property type="term" value="P:phosphorelay signal transduction system"/>
    <property type="evidence" value="ECO:0007669"/>
    <property type="project" value="UniProtKB-KW"/>
</dbReference>
<dbReference type="CDD" id="cd00156">
    <property type="entry name" value="REC"/>
    <property type="match status" value="1"/>
</dbReference>
<organism evidence="5">
    <name type="scientific">marine metagenome</name>
    <dbReference type="NCBI Taxonomy" id="408172"/>
    <lineage>
        <taxon>unclassified sequences</taxon>
        <taxon>metagenomes</taxon>
        <taxon>ecological metagenomes</taxon>
    </lineage>
</organism>
<keyword evidence="2" id="KW-0902">Two-component regulatory system</keyword>
<name>A0A381U6T4_9ZZZZ</name>
<gene>
    <name evidence="5" type="ORF">METZ01_LOCUS76703</name>
</gene>
<feature type="domain" description="Response regulatory" evidence="4">
    <location>
        <begin position="4"/>
        <end position="120"/>
    </location>
</feature>
<dbReference type="PROSITE" id="PS50110">
    <property type="entry name" value="RESPONSE_REGULATORY"/>
    <property type="match status" value="1"/>
</dbReference>
<evidence type="ECO:0000256" key="3">
    <source>
        <dbReference type="SAM" id="MobiDB-lite"/>
    </source>
</evidence>